<reference evidence="1 2" key="1">
    <citation type="submission" date="2021-01" db="EMBL/GenBank/DDBJ databases">
        <title>Chromosome-level genome assembly of a human fungal pathogen reveals clustering of transcriptionally co-regulated genes.</title>
        <authorList>
            <person name="Voorhies M."/>
            <person name="Cohen S."/>
            <person name="Shea T.P."/>
            <person name="Petrus S."/>
            <person name="Munoz J.F."/>
            <person name="Poplawski S."/>
            <person name="Goldman W.E."/>
            <person name="Michael T."/>
            <person name="Cuomo C.A."/>
            <person name="Sil A."/>
            <person name="Beyhan S."/>
        </authorList>
    </citation>
    <scope>NUCLEOTIDE SEQUENCE [LARGE SCALE GENOMIC DNA]</scope>
    <source>
        <strain evidence="1 2">G184AR</strain>
    </source>
</reference>
<name>A0A8H7YL86_AJECA</name>
<gene>
    <name evidence="1" type="ORF">I7I52_04573</name>
</gene>
<dbReference type="OrthoDB" id="10321728at2759"/>
<evidence type="ECO:0000313" key="2">
    <source>
        <dbReference type="Proteomes" id="UP000670092"/>
    </source>
</evidence>
<evidence type="ECO:0000313" key="1">
    <source>
        <dbReference type="EMBL" id="KAG5293301.1"/>
    </source>
</evidence>
<dbReference type="Proteomes" id="UP000670092">
    <property type="component" value="Unassembled WGS sequence"/>
</dbReference>
<proteinExistence type="predicted"/>
<comment type="caution">
    <text evidence="1">The sequence shown here is derived from an EMBL/GenBank/DDBJ whole genome shotgun (WGS) entry which is preliminary data.</text>
</comment>
<protein>
    <submittedName>
        <fullName evidence="1">Uncharacterized protein</fullName>
    </submittedName>
</protein>
<dbReference type="VEuPathDB" id="FungiDB:I7I52_04573"/>
<dbReference type="AlphaFoldDB" id="A0A8H7YL86"/>
<organism evidence="1 2">
    <name type="scientific">Ajellomyces capsulatus</name>
    <name type="common">Darling's disease fungus</name>
    <name type="synonym">Histoplasma capsulatum</name>
    <dbReference type="NCBI Taxonomy" id="5037"/>
    <lineage>
        <taxon>Eukaryota</taxon>
        <taxon>Fungi</taxon>
        <taxon>Dikarya</taxon>
        <taxon>Ascomycota</taxon>
        <taxon>Pezizomycotina</taxon>
        <taxon>Eurotiomycetes</taxon>
        <taxon>Eurotiomycetidae</taxon>
        <taxon>Onygenales</taxon>
        <taxon>Ajellomycetaceae</taxon>
        <taxon>Histoplasma</taxon>
    </lineage>
</organism>
<dbReference type="EMBL" id="JAEVHI010000004">
    <property type="protein sequence ID" value="KAG5293301.1"/>
    <property type="molecule type" value="Genomic_DNA"/>
</dbReference>
<accession>A0A8H7YL86</accession>
<sequence length="143" mass="15531">MEVGLRKWDFASPLAHAIQIPGWAWPARLNNAYKKLKLKRVVNGETGHTQPFKSESTSLGSESPSSFLATCEHTLSPSSMALKRVLPLGPVCATQIQSSRLSAGVGLEQADQSSPGAWRTESEAKLCGMKFWCSAPYLPLNCI</sequence>